<protein>
    <submittedName>
        <fullName evidence="3">Ribosome-binding protein aMBF1 (Putative translation factor)</fullName>
    </submittedName>
</protein>
<dbReference type="Proteomes" id="UP001180845">
    <property type="component" value="Unassembled WGS sequence"/>
</dbReference>
<evidence type="ECO:0000313" key="4">
    <source>
        <dbReference type="Proteomes" id="UP001180845"/>
    </source>
</evidence>
<sequence>MSEHSDTDDPTEGGAFVAEFRRWREVRGLSRTALAMLMRYSRSYVSKVESGDEPGSADFAHEIDHLHGTLCRDHLPSGRHPIPVEQYQGTGNTWHYPTTTRAH</sequence>
<dbReference type="PROSITE" id="PS50943">
    <property type="entry name" value="HTH_CROC1"/>
    <property type="match status" value="1"/>
</dbReference>
<dbReference type="SUPFAM" id="SSF56420">
    <property type="entry name" value="Peptide deformylase"/>
    <property type="match status" value="1"/>
</dbReference>
<name>A0AAE3ZHT8_9ACTN</name>
<dbReference type="InterPro" id="IPR036821">
    <property type="entry name" value="Peptide_deformylase_sf"/>
</dbReference>
<feature type="compositionally biased region" description="Polar residues" evidence="1">
    <location>
        <begin position="87"/>
        <end position="103"/>
    </location>
</feature>
<dbReference type="Pfam" id="PF13560">
    <property type="entry name" value="HTH_31"/>
    <property type="match status" value="1"/>
</dbReference>
<dbReference type="SUPFAM" id="SSF47413">
    <property type="entry name" value="lambda repressor-like DNA-binding domains"/>
    <property type="match status" value="1"/>
</dbReference>
<dbReference type="AlphaFoldDB" id="A0AAE3ZHT8"/>
<organism evidence="3 4">
    <name type="scientific">Haloactinomyces albus</name>
    <dbReference type="NCBI Taxonomy" id="1352928"/>
    <lineage>
        <taxon>Bacteria</taxon>
        <taxon>Bacillati</taxon>
        <taxon>Actinomycetota</taxon>
        <taxon>Actinomycetes</taxon>
        <taxon>Actinopolysporales</taxon>
        <taxon>Actinopolysporaceae</taxon>
        <taxon>Haloactinomyces</taxon>
    </lineage>
</organism>
<feature type="domain" description="HTH cro/C1-type" evidence="2">
    <location>
        <begin position="20"/>
        <end position="51"/>
    </location>
</feature>
<dbReference type="GO" id="GO:0003677">
    <property type="term" value="F:DNA binding"/>
    <property type="evidence" value="ECO:0007669"/>
    <property type="project" value="InterPro"/>
</dbReference>
<evidence type="ECO:0000259" key="2">
    <source>
        <dbReference type="PROSITE" id="PS50943"/>
    </source>
</evidence>
<dbReference type="CDD" id="cd00093">
    <property type="entry name" value="HTH_XRE"/>
    <property type="match status" value="1"/>
</dbReference>
<evidence type="ECO:0000256" key="1">
    <source>
        <dbReference type="SAM" id="MobiDB-lite"/>
    </source>
</evidence>
<gene>
    <name evidence="3" type="ORF">JOF55_004044</name>
</gene>
<dbReference type="InterPro" id="IPR010982">
    <property type="entry name" value="Lambda_DNA-bd_dom_sf"/>
</dbReference>
<dbReference type="EMBL" id="JAVDXW010000001">
    <property type="protein sequence ID" value="MDR7303863.1"/>
    <property type="molecule type" value="Genomic_DNA"/>
</dbReference>
<evidence type="ECO:0000313" key="3">
    <source>
        <dbReference type="EMBL" id="MDR7303863.1"/>
    </source>
</evidence>
<accession>A0AAE3ZHT8</accession>
<dbReference type="RefSeq" id="WP_310276637.1">
    <property type="nucleotide sequence ID" value="NZ_JAVDXW010000001.1"/>
</dbReference>
<proteinExistence type="predicted"/>
<reference evidence="3" key="1">
    <citation type="submission" date="2023-07" db="EMBL/GenBank/DDBJ databases">
        <title>Sequencing the genomes of 1000 actinobacteria strains.</title>
        <authorList>
            <person name="Klenk H.-P."/>
        </authorList>
    </citation>
    <scope>NUCLEOTIDE SEQUENCE</scope>
    <source>
        <strain evidence="3">DSM 45977</strain>
    </source>
</reference>
<dbReference type="Gene3D" id="1.10.260.40">
    <property type="entry name" value="lambda repressor-like DNA-binding domains"/>
    <property type="match status" value="1"/>
</dbReference>
<comment type="caution">
    <text evidence="3">The sequence shown here is derived from an EMBL/GenBank/DDBJ whole genome shotgun (WGS) entry which is preliminary data.</text>
</comment>
<dbReference type="InterPro" id="IPR001387">
    <property type="entry name" value="Cro/C1-type_HTH"/>
</dbReference>
<keyword evidence="4" id="KW-1185">Reference proteome</keyword>
<feature type="region of interest" description="Disordered" evidence="1">
    <location>
        <begin position="80"/>
        <end position="103"/>
    </location>
</feature>